<dbReference type="SUPFAM" id="SSF52833">
    <property type="entry name" value="Thioredoxin-like"/>
    <property type="match status" value="1"/>
</dbReference>
<dbReference type="InterPro" id="IPR036249">
    <property type="entry name" value="Thioredoxin-like_sf"/>
</dbReference>
<name>A0A830I4Q9_9CHLO</name>
<comment type="caution">
    <text evidence="2">The sequence shown here is derived from an EMBL/GenBank/DDBJ whole genome shotgun (WGS) entry which is preliminary data.</text>
</comment>
<reference evidence="2" key="1">
    <citation type="submission" date="2020-10" db="EMBL/GenBank/DDBJ databases">
        <title>Unveiling of a novel bifunctional photoreceptor, Dualchrome1, isolated from a cosmopolitan green alga.</title>
        <authorList>
            <person name="Suzuki S."/>
            <person name="Kawachi M."/>
        </authorList>
    </citation>
    <scope>NUCLEOTIDE SEQUENCE</scope>
    <source>
        <strain evidence="2">NIES 2893</strain>
    </source>
</reference>
<dbReference type="Gene3D" id="3.40.30.10">
    <property type="entry name" value="Glutaredoxin"/>
    <property type="match status" value="1"/>
</dbReference>
<dbReference type="Proteomes" id="UP000660262">
    <property type="component" value="Unassembled WGS sequence"/>
</dbReference>
<dbReference type="Pfam" id="PF00085">
    <property type="entry name" value="Thioredoxin"/>
    <property type="match status" value="1"/>
</dbReference>
<evidence type="ECO:0000313" key="3">
    <source>
        <dbReference type="Proteomes" id="UP000660262"/>
    </source>
</evidence>
<accession>A0A830I4Q9</accession>
<feature type="domain" description="Thioredoxin" evidence="1">
    <location>
        <begin position="79"/>
        <end position="144"/>
    </location>
</feature>
<dbReference type="EMBL" id="BNJQ01000038">
    <property type="protein sequence ID" value="GHP12087.1"/>
    <property type="molecule type" value="Genomic_DNA"/>
</dbReference>
<proteinExistence type="predicted"/>
<organism evidence="2 3">
    <name type="scientific">Pycnococcus provasolii</name>
    <dbReference type="NCBI Taxonomy" id="41880"/>
    <lineage>
        <taxon>Eukaryota</taxon>
        <taxon>Viridiplantae</taxon>
        <taxon>Chlorophyta</taxon>
        <taxon>Pseudoscourfieldiophyceae</taxon>
        <taxon>Pseudoscourfieldiales</taxon>
        <taxon>Pycnococcaceae</taxon>
        <taxon>Pycnococcus</taxon>
    </lineage>
</organism>
<evidence type="ECO:0000313" key="2">
    <source>
        <dbReference type="EMBL" id="GHP12087.1"/>
    </source>
</evidence>
<protein>
    <recommendedName>
        <fullName evidence="1">Thioredoxin domain-containing protein</fullName>
    </recommendedName>
</protein>
<evidence type="ECO:0000259" key="1">
    <source>
        <dbReference type="Pfam" id="PF00085"/>
    </source>
</evidence>
<sequence>MAWRYGVNVASKSERDARIMVAREMIRRHLPPGAVLPDAILDPSLPPANPIVTNPEELHVVGTAQCVTDVIEQMYNLNESAVLLISYKLKSCMACKAMTPKLNKVVKELHESTEGAVKLLHVDCTARTWPALEPFSVRAFPFFQTADAISGLHEGFTANLNSIGKVREAVLREVSAKVGTCELACEFPRPESMPVVLGSMDELDI</sequence>
<dbReference type="AlphaFoldDB" id="A0A830I4Q9"/>
<keyword evidence="3" id="KW-1185">Reference proteome</keyword>
<gene>
    <name evidence="2" type="ORF">PPROV_001081400</name>
</gene>
<dbReference type="InterPro" id="IPR013766">
    <property type="entry name" value="Thioredoxin_domain"/>
</dbReference>